<sequence>MAERVITVLGATGTTGRRVAERLRAEGVPHRTASRSSSTRFDWTDESTWKGAATDTRALYLVAPEDPRPVRDFVQLAVAEGVERIVGLSGRGAQHFATPGVSFGADMVAAEEAVRESGVSWTLLRPNNFDQNFGEGLFRDALAQGRLGLPIDSTHEPFIDAQDVADVAVELLLRGGFEGQTLELSGPEAISFGEAVSTMSAALEREIAFQPLSRGRYLEELLDQGVPHEDALALITMFELLGAGINTEVTDGVESVLGRAPRDFESYARQAAMAWH</sequence>
<dbReference type="InterPro" id="IPR051604">
    <property type="entry name" value="Ergot_Alk_Oxidoreductase"/>
</dbReference>
<dbReference type="Pfam" id="PF13460">
    <property type="entry name" value="NAD_binding_10"/>
    <property type="match status" value="1"/>
</dbReference>
<dbReference type="Gene3D" id="3.40.50.720">
    <property type="entry name" value="NAD(P)-binding Rossmann-like Domain"/>
    <property type="match status" value="1"/>
</dbReference>
<evidence type="ECO:0000259" key="1">
    <source>
        <dbReference type="Pfam" id="PF13460"/>
    </source>
</evidence>
<dbReference type="PANTHER" id="PTHR43162">
    <property type="match status" value="1"/>
</dbReference>
<dbReference type="Gene3D" id="3.90.25.10">
    <property type="entry name" value="UDP-galactose 4-epimerase, domain 1"/>
    <property type="match status" value="1"/>
</dbReference>
<dbReference type="InterPro" id="IPR036291">
    <property type="entry name" value="NAD(P)-bd_dom_sf"/>
</dbReference>
<dbReference type="RefSeq" id="WP_184362173.1">
    <property type="nucleotide sequence ID" value="NZ_BAAAKM010000011.1"/>
</dbReference>
<dbReference type="Proteomes" id="UP000579647">
    <property type="component" value="Unassembled WGS sequence"/>
</dbReference>
<dbReference type="PANTHER" id="PTHR43162:SF1">
    <property type="entry name" value="PRESTALK A DIFFERENTIATION PROTEIN A"/>
    <property type="match status" value="1"/>
</dbReference>
<organism evidence="2 3">
    <name type="scientific">Nocardiopsis metallicus</name>
    <dbReference type="NCBI Taxonomy" id="179819"/>
    <lineage>
        <taxon>Bacteria</taxon>
        <taxon>Bacillati</taxon>
        <taxon>Actinomycetota</taxon>
        <taxon>Actinomycetes</taxon>
        <taxon>Streptosporangiales</taxon>
        <taxon>Nocardiopsidaceae</taxon>
        <taxon>Nocardiopsis</taxon>
    </lineage>
</organism>
<dbReference type="InterPro" id="IPR016040">
    <property type="entry name" value="NAD(P)-bd_dom"/>
</dbReference>
<comment type="caution">
    <text evidence="2">The sequence shown here is derived from an EMBL/GenBank/DDBJ whole genome shotgun (WGS) entry which is preliminary data.</text>
</comment>
<evidence type="ECO:0000313" key="3">
    <source>
        <dbReference type="Proteomes" id="UP000579647"/>
    </source>
</evidence>
<dbReference type="SUPFAM" id="SSF51735">
    <property type="entry name" value="NAD(P)-binding Rossmann-fold domains"/>
    <property type="match status" value="1"/>
</dbReference>
<reference evidence="2 3" key="1">
    <citation type="submission" date="2020-08" db="EMBL/GenBank/DDBJ databases">
        <title>Sequencing the genomes of 1000 actinobacteria strains.</title>
        <authorList>
            <person name="Klenk H.-P."/>
        </authorList>
    </citation>
    <scope>NUCLEOTIDE SEQUENCE [LARGE SCALE GENOMIC DNA]</scope>
    <source>
        <strain evidence="2 3">DSM 44598</strain>
    </source>
</reference>
<dbReference type="EMBL" id="JACHDO010000001">
    <property type="protein sequence ID" value="MBB5489710.1"/>
    <property type="molecule type" value="Genomic_DNA"/>
</dbReference>
<accession>A0A840VYY6</accession>
<evidence type="ECO:0000313" key="2">
    <source>
        <dbReference type="EMBL" id="MBB5489710.1"/>
    </source>
</evidence>
<protein>
    <submittedName>
        <fullName evidence="2">Uncharacterized protein YbjT (DUF2867 family)</fullName>
    </submittedName>
</protein>
<keyword evidence="3" id="KW-1185">Reference proteome</keyword>
<proteinExistence type="predicted"/>
<name>A0A840VYY6_9ACTN</name>
<feature type="domain" description="NAD(P)-binding" evidence="1">
    <location>
        <begin position="10"/>
        <end position="172"/>
    </location>
</feature>
<dbReference type="AlphaFoldDB" id="A0A840VYY6"/>
<gene>
    <name evidence="2" type="ORF">HNR07_000847</name>
</gene>